<reference evidence="2" key="1">
    <citation type="submission" date="2018-05" db="EMBL/GenBank/DDBJ databases">
        <authorList>
            <person name="Lanie J.A."/>
            <person name="Ng W.-L."/>
            <person name="Kazmierczak K.M."/>
            <person name="Andrzejewski T.M."/>
            <person name="Davidsen T.M."/>
            <person name="Wayne K.J."/>
            <person name="Tettelin H."/>
            <person name="Glass J.I."/>
            <person name="Rusch D."/>
            <person name="Podicherti R."/>
            <person name="Tsui H.-C.T."/>
            <person name="Winkler M.E."/>
        </authorList>
    </citation>
    <scope>NUCLEOTIDE SEQUENCE</scope>
</reference>
<evidence type="ECO:0000313" key="2">
    <source>
        <dbReference type="EMBL" id="SVC04084.1"/>
    </source>
</evidence>
<keyword evidence="1" id="KW-0479">Metal-binding</keyword>
<dbReference type="PANTHER" id="PTHR34448:SF1">
    <property type="entry name" value="BLL6088 PROTEIN"/>
    <property type="match status" value="1"/>
</dbReference>
<dbReference type="InterPro" id="IPR058739">
    <property type="entry name" value="NicX"/>
</dbReference>
<evidence type="ECO:0008006" key="3">
    <source>
        <dbReference type="Google" id="ProtNLM"/>
    </source>
</evidence>
<evidence type="ECO:0000256" key="1">
    <source>
        <dbReference type="ARBA" id="ARBA00022723"/>
    </source>
</evidence>
<dbReference type="InterPro" id="IPR052170">
    <property type="entry name" value="M29_Exopeptidase"/>
</dbReference>
<dbReference type="AlphaFoldDB" id="A0A382IW42"/>
<protein>
    <recommendedName>
        <fullName evidence="3">Leucyl aminopeptidase</fullName>
    </recommendedName>
</protein>
<sequence>LIISDTITSKIGECLQELALTITPNIVHHVINPFTMHGQGPPKDIAQQMIDYDVIFGITKMSMAHTEARLNASQNGTKYLSLPDYSFELLKSEALLTDFRSLTPISIYLAELLTEADSVTLRTKAGTDLVCNIKGRAANPAPGWCYCKGSIASPPDAETNIAPIEKDSYGTIVVDGSIPCMEIGLLQNPLTLTVENGAVVKINGEKSSLLNDIFDSLGDPATRLVAEFGIGLNPKAKLCGMMLPDEGCLGTVHIGIGSNATIGGENNVPFHLDHVLKEPNITIDDEIIMYDGVFNSNCRALLSTN</sequence>
<name>A0A382IW42_9ZZZZ</name>
<dbReference type="SUPFAM" id="SSF144052">
    <property type="entry name" value="Thermophilic metalloprotease-like"/>
    <property type="match status" value="1"/>
</dbReference>
<dbReference type="Pfam" id="PF26233">
    <property type="entry name" value="NicX"/>
    <property type="match status" value="1"/>
</dbReference>
<dbReference type="EMBL" id="UINC01070157">
    <property type="protein sequence ID" value="SVC04084.1"/>
    <property type="molecule type" value="Genomic_DNA"/>
</dbReference>
<dbReference type="GO" id="GO:0046872">
    <property type="term" value="F:metal ion binding"/>
    <property type="evidence" value="ECO:0007669"/>
    <property type="project" value="UniProtKB-KW"/>
</dbReference>
<feature type="non-terminal residue" evidence="2">
    <location>
        <position position="1"/>
    </location>
</feature>
<organism evidence="2">
    <name type="scientific">marine metagenome</name>
    <dbReference type="NCBI Taxonomy" id="408172"/>
    <lineage>
        <taxon>unclassified sequences</taxon>
        <taxon>metagenomes</taxon>
        <taxon>ecological metagenomes</taxon>
    </lineage>
</organism>
<proteinExistence type="predicted"/>
<gene>
    <name evidence="2" type="ORF">METZ01_LOCUS256938</name>
</gene>
<accession>A0A382IW42</accession>
<dbReference type="PANTHER" id="PTHR34448">
    <property type="entry name" value="AMINOPEPTIDASE"/>
    <property type="match status" value="1"/>
</dbReference>